<dbReference type="Proteomes" id="UP000199532">
    <property type="component" value="Unassembled WGS sequence"/>
</dbReference>
<dbReference type="STRING" id="408657.SAMN04487995_1974"/>
<gene>
    <name evidence="1" type="ORF">SAMN04487995_1974</name>
</gene>
<dbReference type="SUPFAM" id="SSF55781">
    <property type="entry name" value="GAF domain-like"/>
    <property type="match status" value="1"/>
</dbReference>
<evidence type="ECO:0000313" key="2">
    <source>
        <dbReference type="Proteomes" id="UP000199532"/>
    </source>
</evidence>
<evidence type="ECO:0008006" key="3">
    <source>
        <dbReference type="Google" id="ProtNLM"/>
    </source>
</evidence>
<keyword evidence="2" id="KW-1185">Reference proteome</keyword>
<protein>
    <recommendedName>
        <fullName evidence="3">GAF domain-containing protein</fullName>
    </recommendedName>
</protein>
<dbReference type="RefSeq" id="WP_090334992.1">
    <property type="nucleotide sequence ID" value="NZ_FNXY01000003.1"/>
</dbReference>
<dbReference type="OrthoDB" id="627374at2"/>
<evidence type="ECO:0000313" key="1">
    <source>
        <dbReference type="EMBL" id="SEI74211.1"/>
    </source>
</evidence>
<dbReference type="EMBL" id="FNXY01000003">
    <property type="protein sequence ID" value="SEI74211.1"/>
    <property type="molecule type" value="Genomic_DNA"/>
</dbReference>
<name>A0A1H6T2D4_9BACT</name>
<accession>A0A1H6T2D4</accession>
<organism evidence="1 2">
    <name type="scientific">Dyadobacter koreensis</name>
    <dbReference type="NCBI Taxonomy" id="408657"/>
    <lineage>
        <taxon>Bacteria</taxon>
        <taxon>Pseudomonadati</taxon>
        <taxon>Bacteroidota</taxon>
        <taxon>Cytophagia</taxon>
        <taxon>Cytophagales</taxon>
        <taxon>Spirosomataceae</taxon>
        <taxon>Dyadobacter</taxon>
    </lineage>
</organism>
<reference evidence="1 2" key="1">
    <citation type="submission" date="2016-10" db="EMBL/GenBank/DDBJ databases">
        <authorList>
            <person name="de Groot N.N."/>
        </authorList>
    </citation>
    <scope>NUCLEOTIDE SEQUENCE [LARGE SCALE GENOMIC DNA]</scope>
    <source>
        <strain evidence="1 2">DSM 19938</strain>
    </source>
</reference>
<dbReference type="AlphaFoldDB" id="A0A1H6T2D4"/>
<proteinExistence type="predicted"/>
<sequence length="765" mass="88676">MNLSLETPFKLQLCFDQVIEKLEKSAADSTNEYRARDQALLDEVLQYPELRNGITDMSQINELEDIIARLLAPYFAKDLTLNEIKAVNIPYAQMVFNHTQRFKNILKAAGPDFNVLIRDFDEHQFYVISCCMILYEHYGASLDFNRPFFYDIPTAKGIIKHYRILYNADFLEIMPTERSLPITQEDIDLLMDSYDNLDLWKSKFPKDSWLLKGFSIMTLFDATIESAVSLLKEKLLAINAAGFRKSIESIFQSIYQIPGIQVGFTVFNHEEDKLSPDTFGQQMPSFILQHNKSTDVRKMLCDKSKEMLIVKQQDFAVSDTEDFLANNPESPLAINFLSQNIQSFILAPIAKNGRLFGILEVVSHRKKELHSVNVKKLEIVMPFLVDSIERLAYELQNQVQAVIQDKYTSIHESVLWKFHSEAQQLIDHRQVGEEYDLKEITFPDVFPLYGQIDIKGSSEARNSSVQKDLKYHLKSLLLLLQEFDNHNETAGLFQAETERITSYLAELALSVKASTEQYINSYLEGDIHLKLYKISHPELAPLIQNYFAQTHKENGDFHIARRKYEMTISKINNKVAAILDKRQTDAQSVYPHYYERFKTDGVEHNLYIGQSIAPKIAFHLDKLYAIRLWQLRVLCEMEIAHSHIKPYLPYPLDVTTLVLVYHSTIDIRFRMDEKRFDVHGSYNTRFEIVKKRIDKACILGTNERITQVGHVTIVYSNDSHKEEYVGYIKLLQAENLLEDVIEKFEIEDLQGISGLKALRIKLFHQ</sequence>